<dbReference type="Pfam" id="PF13302">
    <property type="entry name" value="Acetyltransf_3"/>
    <property type="match status" value="1"/>
</dbReference>
<evidence type="ECO:0000313" key="2">
    <source>
        <dbReference type="EMBL" id="QEU96478.1"/>
    </source>
</evidence>
<dbReference type="EMBL" id="CP023699">
    <property type="protein sequence ID" value="QEU96478.1"/>
    <property type="molecule type" value="Genomic_DNA"/>
</dbReference>
<keyword evidence="2" id="KW-0808">Transferase</keyword>
<evidence type="ECO:0000259" key="1">
    <source>
        <dbReference type="Pfam" id="PF13302"/>
    </source>
</evidence>
<proteinExistence type="predicted"/>
<dbReference type="RefSeq" id="WP_055552174.1">
    <property type="nucleotide sequence ID" value="NZ_CP023699.1"/>
</dbReference>
<protein>
    <submittedName>
        <fullName evidence="2">GNAT family N-acetyltransferase</fullName>
    </submittedName>
</protein>
<gene>
    <name evidence="2" type="ORF">CP970_41010</name>
</gene>
<organism evidence="2 3">
    <name type="scientific">Streptomyces kanamyceticus</name>
    <dbReference type="NCBI Taxonomy" id="1967"/>
    <lineage>
        <taxon>Bacteria</taxon>
        <taxon>Bacillati</taxon>
        <taxon>Actinomycetota</taxon>
        <taxon>Actinomycetes</taxon>
        <taxon>Kitasatosporales</taxon>
        <taxon>Streptomycetaceae</taxon>
        <taxon>Streptomyces</taxon>
    </lineage>
</organism>
<dbReference type="OrthoDB" id="9799092at2"/>
<name>A0A5J6GRP2_STRKN</name>
<sequence>MERNEKDLLALEVDVIHGLAPGRAGVCARVTDPSVRAVWSWSPGARLLALGPDVEDPGTADGSAQPYAPGETPVVLTRIAAALQTPGEPVGVQGGPCFTFPDRLATHRPAPFPLLVSDAEGRGAARKLRRPDNWQPGEWAELIAGAAGEWVMAVRDGEPVSICHTPAANTRAAEAGIWTRADHRGRGLAPATVAAWARREGPRRDVLFYSTTIDNHASRGVARALGLTPLGWIWTVR</sequence>
<accession>A0A5J6GRP2</accession>
<keyword evidence="3" id="KW-1185">Reference proteome</keyword>
<dbReference type="Gene3D" id="3.40.630.30">
    <property type="match status" value="1"/>
</dbReference>
<dbReference type="AlphaFoldDB" id="A0A5J6GRP2"/>
<dbReference type="KEGG" id="ska:CP970_41010"/>
<evidence type="ECO:0000313" key="3">
    <source>
        <dbReference type="Proteomes" id="UP000325529"/>
    </source>
</evidence>
<dbReference type="Proteomes" id="UP000325529">
    <property type="component" value="Chromosome"/>
</dbReference>
<feature type="domain" description="N-acetyltransferase" evidence="1">
    <location>
        <begin position="139"/>
        <end position="227"/>
    </location>
</feature>
<reference evidence="2 3" key="1">
    <citation type="submission" date="2017-09" db="EMBL/GenBank/DDBJ databases">
        <authorList>
            <person name="Lee N."/>
            <person name="Cho B.-K."/>
        </authorList>
    </citation>
    <scope>NUCLEOTIDE SEQUENCE [LARGE SCALE GENOMIC DNA]</scope>
    <source>
        <strain evidence="2 3">ATCC 12853</strain>
    </source>
</reference>
<dbReference type="InterPro" id="IPR016181">
    <property type="entry name" value="Acyl_CoA_acyltransferase"/>
</dbReference>
<dbReference type="InterPro" id="IPR000182">
    <property type="entry name" value="GNAT_dom"/>
</dbReference>
<dbReference type="SUPFAM" id="SSF55729">
    <property type="entry name" value="Acyl-CoA N-acyltransferases (Nat)"/>
    <property type="match status" value="1"/>
</dbReference>
<dbReference type="GO" id="GO:0016747">
    <property type="term" value="F:acyltransferase activity, transferring groups other than amino-acyl groups"/>
    <property type="evidence" value="ECO:0007669"/>
    <property type="project" value="InterPro"/>
</dbReference>